<keyword evidence="3" id="KW-1185">Reference proteome</keyword>
<dbReference type="RefSeq" id="WP_086488142.1">
    <property type="nucleotide sequence ID" value="NZ_MSLT01000012.1"/>
</dbReference>
<proteinExistence type="predicted"/>
<dbReference type="AlphaFoldDB" id="A0A251X994"/>
<feature type="coiled-coil region" evidence="1">
    <location>
        <begin position="196"/>
        <end position="251"/>
    </location>
</feature>
<accession>A0A251X994</accession>
<sequence length="320" mass="37136">MSRKTIHLSTSEDKLAELPEEVKRIGVEAAEIIWTISQDYAHRQLDAMRQQHQDQQQVLTQQRQQAQQQIIELEQVVAAKKQTIEQMTRANKSLQVDLERENGELKSAKTQIVLLQEKVDKQEHEIRHLIEELGRARESNDGLQKRLYEANRQLDQEQKSARQAQEESAVNLRIKERLEQSLREIKLESDQVWRQLKQEQARTSVAEAQVQELRETIKKLDTEARQAKEEKQEQREAIDAEIRARVELEKKIAGIVARGEAQEQAYKENASRQDSEVILARQELQTLRDRLIKTEGALEREKKAVERLEAKLVSAGQVPA</sequence>
<gene>
    <name evidence="2" type="ORF">TPSD3_08590</name>
</gene>
<name>A0A251X994_9GAMM</name>
<evidence type="ECO:0000313" key="2">
    <source>
        <dbReference type="EMBL" id="OUD14364.1"/>
    </source>
</evidence>
<evidence type="ECO:0000256" key="1">
    <source>
        <dbReference type="SAM" id="Coils"/>
    </source>
</evidence>
<reference evidence="2 3" key="1">
    <citation type="submission" date="2016-12" db="EMBL/GenBank/DDBJ databases">
        <title>Thioflexothrix psekupsii D3 genome sequencing and assembly.</title>
        <authorList>
            <person name="Fomenkov A."/>
            <person name="Vincze T."/>
            <person name="Grabovich M."/>
            <person name="Anton B.P."/>
            <person name="Dubinina G."/>
            <person name="Orlova M."/>
            <person name="Belousova E."/>
            <person name="Roberts R.J."/>
        </authorList>
    </citation>
    <scope>NUCLEOTIDE SEQUENCE [LARGE SCALE GENOMIC DNA]</scope>
    <source>
        <strain evidence="2">D3</strain>
    </source>
</reference>
<keyword evidence="1" id="KW-0175">Coiled coil</keyword>
<dbReference type="EMBL" id="MSLT01000012">
    <property type="protein sequence ID" value="OUD14364.1"/>
    <property type="molecule type" value="Genomic_DNA"/>
</dbReference>
<feature type="coiled-coil region" evidence="1">
    <location>
        <begin position="45"/>
        <end position="167"/>
    </location>
</feature>
<dbReference type="Proteomes" id="UP000194798">
    <property type="component" value="Unassembled WGS sequence"/>
</dbReference>
<organism evidence="2 3">
    <name type="scientific">Thioflexithrix psekupsensis</name>
    <dbReference type="NCBI Taxonomy" id="1570016"/>
    <lineage>
        <taxon>Bacteria</taxon>
        <taxon>Pseudomonadati</taxon>
        <taxon>Pseudomonadota</taxon>
        <taxon>Gammaproteobacteria</taxon>
        <taxon>Thiotrichales</taxon>
        <taxon>Thioflexithrix</taxon>
    </lineage>
</organism>
<protein>
    <submittedName>
        <fullName evidence="2">Uncharacterized protein</fullName>
    </submittedName>
</protein>
<comment type="caution">
    <text evidence="2">The sequence shown here is derived from an EMBL/GenBank/DDBJ whole genome shotgun (WGS) entry which is preliminary data.</text>
</comment>
<evidence type="ECO:0000313" key="3">
    <source>
        <dbReference type="Proteomes" id="UP000194798"/>
    </source>
</evidence>
<feature type="coiled-coil region" evidence="1">
    <location>
        <begin position="284"/>
        <end position="318"/>
    </location>
</feature>
<dbReference type="OrthoDB" id="5623716at2"/>